<dbReference type="Gene3D" id="3.30.470.20">
    <property type="entry name" value="ATP-grasp fold, B domain"/>
    <property type="match status" value="1"/>
</dbReference>
<dbReference type="Pfam" id="PF03133">
    <property type="entry name" value="TTL"/>
    <property type="match status" value="1"/>
</dbReference>
<keyword evidence="1" id="KW-0812">Transmembrane</keyword>
<name>A0A2G8K1I4_STIJA</name>
<dbReference type="InterPro" id="IPR004344">
    <property type="entry name" value="TTL/TTLL_fam"/>
</dbReference>
<dbReference type="InterPro" id="IPR053317">
    <property type="entry name" value="Tubulin_polyglutamylase"/>
</dbReference>
<sequence>MRISGPASILFSALLLGVLVTLWNIYELSLLQRQHMDFHKDEFSMSDTVQRKSTSHSDSPVFWINGKNINKGYLDHVFDIFKKVGYIQGDKDSSWDVLWSHEYPFTQLQSVIRSMEPHQKVNHFPGTGYITNKVFLATSDIKFIPKAFSLPAQKIKFLEEANQNPEKLWVQKSSSHRGIRVKPVKELDLNQQDTFVQEYIRNPYLIDGRKFDIGIYATLTSVNPLRVYILHDDLLVRFCPKDYNPIDFKDVDKYVVGDDYTPVWEMPSLKKYYTEHSMSFKETLNSYFKSQGEDPNIIQRQIYEAIAGVFLSKHSNLIKSMEKMTNKRSFFELMRCDFVLDEDLNLYLMEVNMSPNLSSAHFDGNKHLYEQVIYNTLSVAGVARNVPFSLKGRQSHMNDFQVSDREVAVRMEECSSQACQVCGEEKCKLCLKCMTEEEKYMLKEAFLEHHNRRSTRRVYPEPMTQEEARTFNNDDDSSLGRNDGLMRAWFRAKCLADASWCQ</sequence>
<organism evidence="2 3">
    <name type="scientific">Stichopus japonicus</name>
    <name type="common">Sea cucumber</name>
    <dbReference type="NCBI Taxonomy" id="307972"/>
    <lineage>
        <taxon>Eukaryota</taxon>
        <taxon>Metazoa</taxon>
        <taxon>Echinodermata</taxon>
        <taxon>Eleutherozoa</taxon>
        <taxon>Echinozoa</taxon>
        <taxon>Holothuroidea</taxon>
        <taxon>Aspidochirotacea</taxon>
        <taxon>Aspidochirotida</taxon>
        <taxon>Stichopodidae</taxon>
        <taxon>Apostichopus</taxon>
    </lineage>
</organism>
<keyword evidence="3" id="KW-1185">Reference proteome</keyword>
<reference evidence="2 3" key="1">
    <citation type="journal article" date="2017" name="PLoS Biol.">
        <title>The sea cucumber genome provides insights into morphological evolution and visceral regeneration.</title>
        <authorList>
            <person name="Zhang X."/>
            <person name="Sun L."/>
            <person name="Yuan J."/>
            <person name="Sun Y."/>
            <person name="Gao Y."/>
            <person name="Zhang L."/>
            <person name="Li S."/>
            <person name="Dai H."/>
            <person name="Hamel J.F."/>
            <person name="Liu C."/>
            <person name="Yu Y."/>
            <person name="Liu S."/>
            <person name="Lin W."/>
            <person name="Guo K."/>
            <person name="Jin S."/>
            <person name="Xu P."/>
            <person name="Storey K.B."/>
            <person name="Huan P."/>
            <person name="Zhang T."/>
            <person name="Zhou Y."/>
            <person name="Zhang J."/>
            <person name="Lin C."/>
            <person name="Li X."/>
            <person name="Xing L."/>
            <person name="Huo D."/>
            <person name="Sun M."/>
            <person name="Wang L."/>
            <person name="Mercier A."/>
            <person name="Li F."/>
            <person name="Yang H."/>
            <person name="Xiang J."/>
        </authorList>
    </citation>
    <scope>NUCLEOTIDE SEQUENCE [LARGE SCALE GENOMIC DNA]</scope>
    <source>
        <strain evidence="2">Shaxun</strain>
        <tissue evidence="2">Muscle</tissue>
    </source>
</reference>
<dbReference type="EMBL" id="MRZV01000982">
    <property type="protein sequence ID" value="PIK41867.1"/>
    <property type="molecule type" value="Genomic_DNA"/>
</dbReference>
<protein>
    <submittedName>
        <fullName evidence="2">Putative tubulin polyglutamylase TTLL6</fullName>
    </submittedName>
</protein>
<feature type="transmembrane region" description="Helical" evidence="1">
    <location>
        <begin position="7"/>
        <end position="26"/>
    </location>
</feature>
<proteinExistence type="predicted"/>
<dbReference type="PANTHER" id="PTHR47113">
    <property type="entry name" value="LD09343P"/>
    <property type="match status" value="1"/>
</dbReference>
<evidence type="ECO:0000313" key="2">
    <source>
        <dbReference type="EMBL" id="PIK41867.1"/>
    </source>
</evidence>
<keyword evidence="1" id="KW-0472">Membrane</keyword>
<evidence type="ECO:0000256" key="1">
    <source>
        <dbReference type="SAM" id="Phobius"/>
    </source>
</evidence>
<dbReference type="AlphaFoldDB" id="A0A2G8K1I4"/>
<dbReference type="PANTHER" id="PTHR47113:SF1">
    <property type="entry name" value="LD09343P"/>
    <property type="match status" value="1"/>
</dbReference>
<keyword evidence="1" id="KW-1133">Transmembrane helix</keyword>
<accession>A0A2G8K1I4</accession>
<dbReference type="PROSITE" id="PS51221">
    <property type="entry name" value="TTL"/>
    <property type="match status" value="1"/>
</dbReference>
<comment type="caution">
    <text evidence="2">The sequence shown here is derived from an EMBL/GenBank/DDBJ whole genome shotgun (WGS) entry which is preliminary data.</text>
</comment>
<dbReference type="STRING" id="307972.A0A2G8K1I4"/>
<dbReference type="OrthoDB" id="202825at2759"/>
<dbReference type="SUPFAM" id="SSF56059">
    <property type="entry name" value="Glutathione synthetase ATP-binding domain-like"/>
    <property type="match status" value="1"/>
</dbReference>
<dbReference type="Proteomes" id="UP000230750">
    <property type="component" value="Unassembled WGS sequence"/>
</dbReference>
<evidence type="ECO:0000313" key="3">
    <source>
        <dbReference type="Proteomes" id="UP000230750"/>
    </source>
</evidence>
<gene>
    <name evidence="2" type="ORF">BSL78_21264</name>
</gene>